<organism evidence="1 2">
    <name type="scientific">Acetobacter conturbans</name>
    <dbReference type="NCBI Taxonomy" id="1737472"/>
    <lineage>
        <taxon>Bacteria</taxon>
        <taxon>Pseudomonadati</taxon>
        <taxon>Pseudomonadota</taxon>
        <taxon>Alphaproteobacteria</taxon>
        <taxon>Acetobacterales</taxon>
        <taxon>Acetobacteraceae</taxon>
        <taxon>Acetobacter</taxon>
    </lineage>
</organism>
<reference evidence="1 2" key="1">
    <citation type="journal article" date="2020" name="Int. J. Syst. Evol. Microbiol.">
        <title>Novel acetic acid bacteria from cider fermentations: Acetobacter conturbans sp. nov. and Acetobacter fallax sp. nov.</title>
        <authorList>
            <person name="Sombolestani A.S."/>
            <person name="Cleenwerck I."/>
            <person name="Cnockaert M."/>
            <person name="Borremans W."/>
            <person name="Wieme A.D."/>
            <person name="De Vuyst L."/>
            <person name="Vandamme P."/>
        </authorList>
    </citation>
    <scope>NUCLEOTIDE SEQUENCE [LARGE SCALE GENOMIC DNA]</scope>
    <source>
        <strain evidence="1 2">LMG 1627</strain>
    </source>
</reference>
<protein>
    <recommendedName>
        <fullName evidence="3">Alpha/beta hydrolase</fullName>
    </recommendedName>
</protein>
<evidence type="ECO:0008006" key="3">
    <source>
        <dbReference type="Google" id="ProtNLM"/>
    </source>
</evidence>
<evidence type="ECO:0000313" key="2">
    <source>
        <dbReference type="Proteomes" id="UP000631653"/>
    </source>
</evidence>
<dbReference type="RefSeq" id="WP_173569838.1">
    <property type="nucleotide sequence ID" value="NZ_WOSY01000006.1"/>
</dbReference>
<name>A0ABX0JYW5_9PROT</name>
<evidence type="ECO:0000313" key="1">
    <source>
        <dbReference type="EMBL" id="NHN88538.1"/>
    </source>
</evidence>
<keyword evidence="2" id="KW-1185">Reference proteome</keyword>
<dbReference type="Proteomes" id="UP000631653">
    <property type="component" value="Unassembled WGS sequence"/>
</dbReference>
<comment type="caution">
    <text evidence="1">The sequence shown here is derived from an EMBL/GenBank/DDBJ whole genome shotgun (WGS) entry which is preliminary data.</text>
</comment>
<gene>
    <name evidence="1" type="ORF">GOB81_07830</name>
</gene>
<dbReference type="SUPFAM" id="SSF53474">
    <property type="entry name" value="alpha/beta-Hydrolases"/>
    <property type="match status" value="1"/>
</dbReference>
<accession>A0ABX0JYW5</accession>
<sequence length="448" mass="50578">MVIFEGQELVLHHVTGDSDYLLVTFEGAWKTHIATTSFLGATPIKKNRINAIGVTAKVDHWYISPETEIILDKINQIARNYKTIILIGLSMGGHAAISFSKQLNATAVFAAAPKWSLDPDECDIPGEYVERNFRSGMERMGLRQSQVQGEIFVAYDPAETVDYYHAHKIADAIEAIHLVPTFHTGHLIFDHICGSENFRSLLEVLRSPQGVTELPGTVSKIRRQHPTNIKQRLRKATSSHPCLCKDLYERCLQDEGPSLKTIDNDRELSNRILAALCWHGYMQEASDYLRTVTYFRVTGSFPVPASRSSQIRANVEKILTYHGNLLAYDAENHHFTCQNSFLADNSAIPVLRDPGSERNVLCISLHGQIFYIRETEDGLLLTSEMQDRDILALTIFDPAQTHDKFLYSHHPGYCIRTREGYLCSSPDYTVSLDSPNSLEWESYTCIPD</sequence>
<proteinExistence type="predicted"/>
<dbReference type="InterPro" id="IPR029058">
    <property type="entry name" value="AB_hydrolase_fold"/>
</dbReference>
<dbReference type="Gene3D" id="3.40.50.1820">
    <property type="entry name" value="alpha/beta hydrolase"/>
    <property type="match status" value="1"/>
</dbReference>
<dbReference type="EMBL" id="WOSY01000006">
    <property type="protein sequence ID" value="NHN88538.1"/>
    <property type="molecule type" value="Genomic_DNA"/>
</dbReference>